<sequence length="1194" mass="133334">MTATNPEGQKNQKNTRGNSRASAKSGTPNNRPNASSKQTNGRTSGTVAAQDAAYAQVLLGKFLIFSFDLKFINAALAQPLREISNGLELATKEFHYDTLTSSGCAIDTIGHHRCCGKAPAKMAGVIYLHTQESRLGSGVLRRNLSLIKALLGESFLERLTILIVPRPGEEVNEKEIIRPLLDTRSPFRNLCDLGAQVKVSSLKTEPIRNLLLPYAEKPPLLMSVQSELCGSGRIPNEGDINLYLVKCARAREGGPALTRSRVATQSISQIQNHVSSPARQGSEDVKKLELQLAESKKQMEDSHSQLQQHLSQYTALCSQLQIHENIEQSEIVQNLVDINRRIEDLALSLSQYLVDTYGGHDKVTTEYAAQLSKLKEMFEHDERKGSLVQSSKGVGMLLEDFLDVAVRSILCEQLYKRIFVPFHPAIPASDPKNHYTSKLYERIKEKGMRTATLGRWRTASFAAISGVIGEPELSRLKAQAGLDILNDNLMPMLGHLFGSGKSVKLSGAHKESLAGLVTQAWDWCVMLKERIVLLGDYQPIAYRYGARFDTNMMTEFEPQPGSQHEQILSSIGLGLNVGLSQGTGEGPIRTNILKVSVVTEGWFREDRSLSDSSGSSGSTPKPGATGIREVVTSREVLIGEQSKPRVPKVVRILIVGPSGSGKTSIIETSCYSTKESLDNIRYIATKRIRIVKLRMDDQPFELIDTPGFDGVNMSDAEAFGEISNYLLNNEQAQTGITGIIYVHRAGNAVHSRSLLRNFRVLKNIFLGNTGIARLTFLAIQTNGQDIGNGDFLVSPGSVFGTAFSDGAKFMQHPNQTGFVKLLRHYASQEPIILPIQLDKSYKVYNTFLNRVEKELGYYEYSSAQSLLDDQERQLREFYENQLSNQRESEIKLRQQLQQSQLEYSSLRSQLQLQENVEQSQVVQALKDINRMIDDFGRSVSAYLTDGYVQRIFGKDPAQVTSLRSRDMPTLRTLFPHREGRSSLIASSTKRGIQIEGFLDYSIRHFLCRFLCLRIFQPFHPEIDPSLSKLLLTSYDNIRKRESQAIAGKWRSETFKSLHQYDNHRTAEQLESHLVLLLDNRLRPLIEGVFGREISLRDEHIANLRSLIKEAWDWNVALKSGVIMLGDFVLTYFSRGRFDSKTMEEFEAISPDHTPKSVLATIALGLVCEKAVGRDSPIDKVVVCKAVVATENIFD</sequence>
<dbReference type="SUPFAM" id="SSF52540">
    <property type="entry name" value="P-loop containing nucleoside triphosphate hydrolases"/>
    <property type="match status" value="1"/>
</dbReference>
<dbReference type="HOGENOM" id="CLU_271496_0_0_1"/>
<dbReference type="Gene3D" id="3.40.50.300">
    <property type="entry name" value="P-loop containing nucleotide triphosphate hydrolases"/>
    <property type="match status" value="1"/>
</dbReference>
<name>L8WJ13_THACA</name>
<feature type="region of interest" description="Disordered" evidence="2">
    <location>
        <begin position="607"/>
        <end position="626"/>
    </location>
</feature>
<feature type="coiled-coil region" evidence="1">
    <location>
        <begin position="278"/>
        <end position="305"/>
    </location>
</feature>
<dbReference type="InterPro" id="IPR006073">
    <property type="entry name" value="GTP-bd"/>
</dbReference>
<dbReference type="AlphaFoldDB" id="L8WJ13"/>
<gene>
    <name evidence="4" type="ORF">AG1IA_09190</name>
</gene>
<evidence type="ECO:0000256" key="2">
    <source>
        <dbReference type="SAM" id="MobiDB-lite"/>
    </source>
</evidence>
<evidence type="ECO:0000256" key="1">
    <source>
        <dbReference type="SAM" id="Coils"/>
    </source>
</evidence>
<dbReference type="InterPro" id="IPR027417">
    <property type="entry name" value="P-loop_NTPase"/>
</dbReference>
<keyword evidence="1" id="KW-0175">Coiled coil</keyword>
<feature type="coiled-coil region" evidence="1">
    <location>
        <begin position="860"/>
        <end position="916"/>
    </location>
</feature>
<dbReference type="GO" id="GO:0005525">
    <property type="term" value="F:GTP binding"/>
    <property type="evidence" value="ECO:0007669"/>
    <property type="project" value="InterPro"/>
</dbReference>
<dbReference type="OrthoDB" id="3222645at2759"/>
<evidence type="ECO:0000313" key="4">
    <source>
        <dbReference type="EMBL" id="ELU36783.1"/>
    </source>
</evidence>
<feature type="domain" description="G" evidence="3">
    <location>
        <begin position="651"/>
        <end position="727"/>
    </location>
</feature>
<keyword evidence="5" id="KW-1185">Reference proteome</keyword>
<dbReference type="Pfam" id="PF01926">
    <property type="entry name" value="MMR_HSR1"/>
    <property type="match status" value="1"/>
</dbReference>
<dbReference type="STRING" id="983506.L8WJ13"/>
<dbReference type="Proteomes" id="UP000011668">
    <property type="component" value="Unassembled WGS sequence"/>
</dbReference>
<organism evidence="4 5">
    <name type="scientific">Thanatephorus cucumeris (strain AG1-IA)</name>
    <name type="common">Rice sheath blight fungus</name>
    <name type="synonym">Rhizoctonia solani</name>
    <dbReference type="NCBI Taxonomy" id="983506"/>
    <lineage>
        <taxon>Eukaryota</taxon>
        <taxon>Fungi</taxon>
        <taxon>Dikarya</taxon>
        <taxon>Basidiomycota</taxon>
        <taxon>Agaricomycotina</taxon>
        <taxon>Agaricomycetes</taxon>
        <taxon>Cantharellales</taxon>
        <taxon>Ceratobasidiaceae</taxon>
        <taxon>Rhizoctonia</taxon>
        <taxon>Rhizoctonia solani AG-1</taxon>
    </lineage>
</organism>
<protein>
    <submittedName>
        <fullName evidence="4">AIG1 domain-containing protein</fullName>
    </submittedName>
</protein>
<feature type="region of interest" description="Disordered" evidence="2">
    <location>
        <begin position="1"/>
        <end position="44"/>
    </location>
</feature>
<dbReference type="EMBL" id="AFRT01003064">
    <property type="protein sequence ID" value="ELU36783.1"/>
    <property type="molecule type" value="Genomic_DNA"/>
</dbReference>
<comment type="caution">
    <text evidence="4">The sequence shown here is derived from an EMBL/GenBank/DDBJ whole genome shotgun (WGS) entry which is preliminary data.</text>
</comment>
<reference evidence="4 5" key="1">
    <citation type="journal article" date="2013" name="Nat. Commun.">
        <title>The evolution and pathogenic mechanisms of the rice sheath blight pathogen.</title>
        <authorList>
            <person name="Zheng A."/>
            <person name="Lin R."/>
            <person name="Xu L."/>
            <person name="Qin P."/>
            <person name="Tang C."/>
            <person name="Ai P."/>
            <person name="Zhang D."/>
            <person name="Liu Y."/>
            <person name="Sun Z."/>
            <person name="Feng H."/>
            <person name="Wang Y."/>
            <person name="Chen Y."/>
            <person name="Liang X."/>
            <person name="Fu R."/>
            <person name="Li Q."/>
            <person name="Zhang J."/>
            <person name="Yu X."/>
            <person name="Xie Z."/>
            <person name="Ding L."/>
            <person name="Guan P."/>
            <person name="Tang J."/>
            <person name="Liang Y."/>
            <person name="Wang S."/>
            <person name="Deng Q."/>
            <person name="Li S."/>
            <person name="Zhu J."/>
            <person name="Wang L."/>
            <person name="Liu H."/>
            <person name="Li P."/>
        </authorList>
    </citation>
    <scope>NUCLEOTIDE SEQUENCE [LARGE SCALE GENOMIC DNA]</scope>
    <source>
        <strain evidence="5">AG-1 IA</strain>
    </source>
</reference>
<proteinExistence type="predicted"/>
<accession>L8WJ13</accession>
<evidence type="ECO:0000259" key="3">
    <source>
        <dbReference type="Pfam" id="PF01926"/>
    </source>
</evidence>
<evidence type="ECO:0000313" key="5">
    <source>
        <dbReference type="Proteomes" id="UP000011668"/>
    </source>
</evidence>